<dbReference type="AlphaFoldDB" id="A0A564ZEU3"/>
<organism evidence="2 3">
    <name type="scientific">Candidatus Methylomirabilis lanthanidiphila</name>
    <dbReference type="NCBI Taxonomy" id="2211376"/>
    <lineage>
        <taxon>Bacteria</taxon>
        <taxon>Candidatus Methylomirabilota</taxon>
        <taxon>Candidatus Methylomirabilia</taxon>
        <taxon>Candidatus Methylomirabilales</taxon>
        <taxon>Candidatus Methylomirabilaceae</taxon>
        <taxon>Candidatus Methylomirabilis</taxon>
    </lineage>
</organism>
<dbReference type="Pfam" id="PF10592">
    <property type="entry name" value="AIPR"/>
    <property type="match status" value="1"/>
</dbReference>
<accession>A0A564ZEU3</accession>
<proteinExistence type="predicted"/>
<evidence type="ECO:0000313" key="2">
    <source>
        <dbReference type="EMBL" id="VUZ83686.1"/>
    </source>
</evidence>
<sequence length="588" mass="65387">MSTWKSAFTARTDLNRYGDNAIGLFALALRFGLEDLETVAAESLTDGSDDKKVDLVYIDRDESVAVIAQCYTSTKARDSAPANKASDLNTAVAWLLQRSIDDLPERLRSTAAELRECLIDGSVADLHVWYVHNLPESSNVHNEILTVESSLALALKSAFPGKEIGTQVLEVGNAKLDEWYADTQSPILVTDHFTIPIPDGFQMRAANWDAYVTAIPAKFLYTQYRKHKARLFSANVRDYLGSRKTDANINYGIKRTAADTPGDFWVYNNGLTLLVNDYTPEVRGARKYLKIHGLSIVNGAQTTGALGSLDRSPHQTALVPVRVVKTTDSETIFNIIQYNNSQNKIAAADFRSRDRIQKRLREEFARIPDAEYQGGRRGGHADAIKRNPRLLPSYTVGQALAAIAQDPVVASNEKSNIWASDKHYSKYFNDETTATHIVFAYSLLRAVEARKLSLVTKSKDAQGLTEVHTRELEFFRNRGATFLLVSAIASALETILIRRIPNVARLSFSRQCSPAKAEKLWTPIVEIVAPFCQQLQEAFTHGLKNVDLVKKSVQTFQSLVQSTATANASAFREFAKHVKVKTQAEQAR</sequence>
<name>A0A564ZEU3_9BACT</name>
<dbReference type="EMBL" id="CABIKM010000001">
    <property type="protein sequence ID" value="VUZ83686.1"/>
    <property type="molecule type" value="Genomic_DNA"/>
</dbReference>
<evidence type="ECO:0000259" key="1">
    <source>
        <dbReference type="Pfam" id="PF10592"/>
    </source>
</evidence>
<reference evidence="2 3" key="1">
    <citation type="submission" date="2019-07" db="EMBL/GenBank/DDBJ databases">
        <authorList>
            <person name="Cremers G."/>
        </authorList>
    </citation>
    <scope>NUCLEOTIDE SEQUENCE [LARGE SCALE GENOMIC DNA]</scope>
</reference>
<feature type="domain" description="Abortive phage infection protein C-terminal" evidence="1">
    <location>
        <begin position="232"/>
        <end position="448"/>
    </location>
</feature>
<dbReference type="InterPro" id="IPR018891">
    <property type="entry name" value="AIPR_C"/>
</dbReference>
<protein>
    <submittedName>
        <fullName evidence="2">AIPR protein</fullName>
    </submittedName>
</protein>
<keyword evidence="3" id="KW-1185">Reference proteome</keyword>
<dbReference type="Proteomes" id="UP000334340">
    <property type="component" value="Unassembled WGS sequence"/>
</dbReference>
<evidence type="ECO:0000313" key="3">
    <source>
        <dbReference type="Proteomes" id="UP000334340"/>
    </source>
</evidence>
<gene>
    <name evidence="2" type="ORF">MELA_00039</name>
</gene>